<dbReference type="AlphaFoldDB" id="A0A9Q0R8K5"/>
<evidence type="ECO:0000313" key="3">
    <source>
        <dbReference type="Proteomes" id="UP001149090"/>
    </source>
</evidence>
<accession>A0A9Q0R8K5</accession>
<dbReference type="Gene3D" id="3.30.450.20">
    <property type="entry name" value="PAS domain"/>
    <property type="match status" value="1"/>
</dbReference>
<keyword evidence="3" id="KW-1185">Reference proteome</keyword>
<gene>
    <name evidence="2" type="ORF">M0811_10623</name>
</gene>
<evidence type="ECO:0000313" key="2">
    <source>
        <dbReference type="EMBL" id="KAJ5071139.1"/>
    </source>
</evidence>
<proteinExistence type="predicted"/>
<dbReference type="EMBL" id="JAPDFW010000091">
    <property type="protein sequence ID" value="KAJ5071139.1"/>
    <property type="molecule type" value="Genomic_DNA"/>
</dbReference>
<feature type="compositionally biased region" description="Basic and acidic residues" evidence="1">
    <location>
        <begin position="193"/>
        <end position="211"/>
    </location>
</feature>
<dbReference type="SUPFAM" id="SSF55785">
    <property type="entry name" value="PYP-like sensor domain (PAS domain)"/>
    <property type="match status" value="1"/>
</dbReference>
<comment type="caution">
    <text evidence="2">The sequence shown here is derived from an EMBL/GenBank/DDBJ whole genome shotgun (WGS) entry which is preliminary data.</text>
</comment>
<name>A0A9Q0R8K5_ANAIG</name>
<dbReference type="Proteomes" id="UP001149090">
    <property type="component" value="Unassembled WGS sequence"/>
</dbReference>
<evidence type="ECO:0000256" key="1">
    <source>
        <dbReference type="SAM" id="MobiDB-lite"/>
    </source>
</evidence>
<dbReference type="InterPro" id="IPR035965">
    <property type="entry name" value="PAS-like_dom_sf"/>
</dbReference>
<protein>
    <submittedName>
        <fullName evidence="2">A-type inclusion protein</fullName>
    </submittedName>
</protein>
<reference evidence="2" key="1">
    <citation type="submission" date="2022-10" db="EMBL/GenBank/DDBJ databases">
        <title>Novel sulphate-reducing endosymbionts in the free-living metamonad Anaeramoeba.</title>
        <authorList>
            <person name="Jerlstrom-Hultqvist J."/>
            <person name="Cepicka I."/>
            <person name="Gallot-Lavallee L."/>
            <person name="Salas-Leiva D."/>
            <person name="Curtis B.A."/>
            <person name="Zahonova K."/>
            <person name="Pipaliya S."/>
            <person name="Dacks J."/>
            <person name="Roger A.J."/>
        </authorList>
    </citation>
    <scope>NUCLEOTIDE SEQUENCE</scope>
    <source>
        <strain evidence="2">BMAN</strain>
    </source>
</reference>
<sequence length="345" mass="39662">MGQANAAKKKLAKKQTKEYKRLINECSEPIILANDKANFVFANKAAIKAFKAKNMKDIVSRGPPGLSAEYQPFFKMPTKEVAPIIVKTAFESPEGFYDFDFLHVDLNGKEFWCHVWLTPINWAGKFVLQGYTRPVSGPNIVKTFDLGEEASFFIKPVADKAKTLSKDESENSQQDFDTFAVDDFKSTTENSDIEIKQEKKDKQDKQEKQDIQDIPIKDTSTQMSSVLLISNDEFEMDLDDSIDKIKSIIRSQENPKLEKKIVEELNKIKRVFEECNKSNQTHISKLADRLKTERERNKDKYNELESHLQKNLEKSQKTQLGFELAILKLKSIQELTTDPNLTQFF</sequence>
<feature type="region of interest" description="Disordered" evidence="1">
    <location>
        <begin position="190"/>
        <end position="216"/>
    </location>
</feature>
<organism evidence="2 3">
    <name type="scientific">Anaeramoeba ignava</name>
    <name type="common">Anaerobic marine amoeba</name>
    <dbReference type="NCBI Taxonomy" id="1746090"/>
    <lineage>
        <taxon>Eukaryota</taxon>
        <taxon>Metamonada</taxon>
        <taxon>Anaeramoebidae</taxon>
        <taxon>Anaeramoeba</taxon>
    </lineage>
</organism>